<protein>
    <recommendedName>
        <fullName evidence="9">Molybdopterin-synthase adenylyltransferase</fullName>
        <ecNumber evidence="8">2.7.7.80</ecNumber>
    </recommendedName>
    <alternativeName>
        <fullName evidence="12">MoaD protein adenylase</fullName>
    </alternativeName>
    <alternativeName>
        <fullName evidence="10">Molybdopterin-converting factor subunit 1 adenylase</fullName>
    </alternativeName>
    <alternativeName>
        <fullName evidence="11">Sulfur carrier protein MoaD adenylyltransferase</fullName>
    </alternativeName>
</protein>
<evidence type="ECO:0000256" key="4">
    <source>
        <dbReference type="ARBA" id="ARBA00022840"/>
    </source>
</evidence>
<dbReference type="GO" id="GO:0008641">
    <property type="term" value="F:ubiquitin-like modifier activating enzyme activity"/>
    <property type="evidence" value="ECO:0007669"/>
    <property type="project" value="InterPro"/>
</dbReference>
<dbReference type="Gene3D" id="3.40.50.720">
    <property type="entry name" value="NAD(P)-binding Rossmann-like Domain"/>
    <property type="match status" value="1"/>
</dbReference>
<keyword evidence="4" id="KW-0067">ATP-binding</keyword>
<dbReference type="NCBIfam" id="NF004281">
    <property type="entry name" value="PRK05690.1"/>
    <property type="match status" value="1"/>
</dbReference>
<dbReference type="EMBL" id="JXBL01000001">
    <property type="protein sequence ID" value="KIE43946.1"/>
    <property type="molecule type" value="Genomic_DNA"/>
</dbReference>
<dbReference type="AlphaFoldDB" id="A0A0C1R0D5"/>
<reference evidence="14 15" key="1">
    <citation type="submission" date="2015-01" db="EMBL/GenBank/DDBJ databases">
        <title>Genome sequence of the anaerobic bacterium Geobacter soli GSS01, a dissimilatory Fe(III) reducer from soil.</title>
        <authorList>
            <person name="Yang G."/>
            <person name="Zhou S."/>
        </authorList>
    </citation>
    <scope>NUCLEOTIDE SEQUENCE [LARGE SCALE GENOMIC DNA]</scope>
    <source>
        <strain evidence="14 15">GSS01</strain>
    </source>
</reference>
<evidence type="ECO:0000313" key="15">
    <source>
        <dbReference type="Proteomes" id="UP000031433"/>
    </source>
</evidence>
<dbReference type="InterPro" id="IPR000594">
    <property type="entry name" value="ThiF_NAD_FAD-bd"/>
</dbReference>
<proteinExistence type="inferred from homology"/>
<accession>A0A0C1R0D5</accession>
<evidence type="ECO:0000256" key="1">
    <source>
        <dbReference type="ARBA" id="ARBA00009919"/>
    </source>
</evidence>
<evidence type="ECO:0000256" key="8">
    <source>
        <dbReference type="ARBA" id="ARBA00066884"/>
    </source>
</evidence>
<gene>
    <name evidence="14" type="ORF">SE37_15600</name>
</gene>
<evidence type="ECO:0000256" key="3">
    <source>
        <dbReference type="ARBA" id="ARBA00022741"/>
    </source>
</evidence>
<comment type="caution">
    <text evidence="14">The sequence shown here is derived from an EMBL/GenBank/DDBJ whole genome shotgun (WGS) entry which is preliminary data.</text>
</comment>
<evidence type="ECO:0000256" key="2">
    <source>
        <dbReference type="ARBA" id="ARBA00022679"/>
    </source>
</evidence>
<dbReference type="EC" id="2.7.7.80" evidence="8"/>
<evidence type="ECO:0000256" key="10">
    <source>
        <dbReference type="ARBA" id="ARBA00075110"/>
    </source>
</evidence>
<dbReference type="GO" id="GO:0004792">
    <property type="term" value="F:thiosulfate-cyanide sulfurtransferase activity"/>
    <property type="evidence" value="ECO:0007669"/>
    <property type="project" value="TreeGrafter"/>
</dbReference>
<dbReference type="InterPro" id="IPR045886">
    <property type="entry name" value="ThiF/MoeB/HesA"/>
</dbReference>
<evidence type="ECO:0000313" key="14">
    <source>
        <dbReference type="EMBL" id="KIE43946.1"/>
    </source>
</evidence>
<organism evidence="14 15">
    <name type="scientific">Geobacter soli</name>
    <dbReference type="NCBI Taxonomy" id="1510391"/>
    <lineage>
        <taxon>Bacteria</taxon>
        <taxon>Pseudomonadati</taxon>
        <taxon>Thermodesulfobacteriota</taxon>
        <taxon>Desulfuromonadia</taxon>
        <taxon>Geobacterales</taxon>
        <taxon>Geobacteraceae</taxon>
        <taxon>Geobacter</taxon>
    </lineage>
</organism>
<dbReference type="SUPFAM" id="SSF69572">
    <property type="entry name" value="Activating enzymes of the ubiquitin-like proteins"/>
    <property type="match status" value="1"/>
</dbReference>
<name>A0A0C1R0D5_9BACT</name>
<evidence type="ECO:0000256" key="12">
    <source>
        <dbReference type="ARBA" id="ARBA00078531"/>
    </source>
</evidence>
<comment type="subunit">
    <text evidence="7">Homodimer. Forms a stable heterotetrameric complex of 2 MoeB and 2 MoaD during adenylation of MoaD.</text>
</comment>
<keyword evidence="2 14" id="KW-0808">Transferase</keyword>
<dbReference type="CDD" id="cd00757">
    <property type="entry name" value="ThiF_MoeB_HesA_family"/>
    <property type="match status" value="1"/>
</dbReference>
<dbReference type="FunFam" id="3.40.50.720:FF:000033">
    <property type="entry name" value="Adenylyltransferase and sulfurtransferase MOCS3"/>
    <property type="match status" value="1"/>
</dbReference>
<dbReference type="Pfam" id="PF00899">
    <property type="entry name" value="ThiF"/>
    <property type="match status" value="1"/>
</dbReference>
<evidence type="ECO:0000256" key="11">
    <source>
        <dbReference type="ARBA" id="ARBA00075328"/>
    </source>
</evidence>
<dbReference type="GO" id="GO:0008146">
    <property type="term" value="F:sulfotransferase activity"/>
    <property type="evidence" value="ECO:0007669"/>
    <property type="project" value="TreeGrafter"/>
</dbReference>
<dbReference type="GO" id="GO:0005524">
    <property type="term" value="F:ATP binding"/>
    <property type="evidence" value="ECO:0007669"/>
    <property type="project" value="UniProtKB-KW"/>
</dbReference>
<comment type="function">
    <text evidence="6">Catalyzes the adenylation by ATP of the carboxyl group of the C-terminal glycine of sulfur carrier protein MoaD.</text>
</comment>
<dbReference type="GO" id="GO:0005829">
    <property type="term" value="C:cytosol"/>
    <property type="evidence" value="ECO:0007669"/>
    <property type="project" value="TreeGrafter"/>
</dbReference>
<keyword evidence="3" id="KW-0547">Nucleotide-binding</keyword>
<comment type="catalytic activity">
    <reaction evidence="5">
        <text>[molybdopterin-synthase sulfur-carrier protein]-C-terminal Gly-Gly + ATP + H(+) = [molybdopterin-synthase sulfur-carrier protein]-C-terminal Gly-Gly-AMP + diphosphate</text>
        <dbReference type="Rhea" id="RHEA:43616"/>
        <dbReference type="Rhea" id="RHEA-COMP:12159"/>
        <dbReference type="Rhea" id="RHEA-COMP:12202"/>
        <dbReference type="ChEBI" id="CHEBI:15378"/>
        <dbReference type="ChEBI" id="CHEBI:30616"/>
        <dbReference type="ChEBI" id="CHEBI:33019"/>
        <dbReference type="ChEBI" id="CHEBI:90618"/>
        <dbReference type="ChEBI" id="CHEBI:90778"/>
        <dbReference type="EC" id="2.7.7.80"/>
    </reaction>
</comment>
<dbReference type="PANTHER" id="PTHR10953:SF102">
    <property type="entry name" value="ADENYLYLTRANSFERASE AND SULFURTRANSFERASE MOCS3"/>
    <property type="match status" value="1"/>
</dbReference>
<dbReference type="InterPro" id="IPR035985">
    <property type="entry name" value="Ubiquitin-activating_enz"/>
</dbReference>
<comment type="similarity">
    <text evidence="1">Belongs to the HesA/MoeB/ThiF family.</text>
</comment>
<keyword evidence="14" id="KW-0548">Nucleotidyltransferase</keyword>
<sequence length="269" mass="29087">MFTEEQIERYSRHIILKEVGGKGQKKLLDGKVMVIGAGGLGAPIALYLAAAGVGTIGIADADVVDLSNLQRQVIHFTPDVGKPKVESAREKMEAINPDVTVRTYQEWISAANIAQIIADYDFVIDGTDNFAAKFLINDACVLAGKPYSHGGILQFVGQTMTIRPGESPCYRCIFPAPPPKDAIPTCSQAGVIGVLPGVIGTIQATEAIKFLIGKGELLTGHIMMYDALEMNFRKVKLNRNRKCPVCGENPTVTELVDELDALNVCDLER</sequence>
<evidence type="ECO:0000256" key="5">
    <source>
        <dbReference type="ARBA" id="ARBA00052218"/>
    </source>
</evidence>
<evidence type="ECO:0000256" key="7">
    <source>
        <dbReference type="ARBA" id="ARBA00063809"/>
    </source>
</evidence>
<keyword evidence="15" id="KW-1185">Reference proteome</keyword>
<dbReference type="Proteomes" id="UP000031433">
    <property type="component" value="Unassembled WGS sequence"/>
</dbReference>
<feature type="domain" description="THIF-type NAD/FAD binding fold" evidence="13">
    <location>
        <begin position="10"/>
        <end position="245"/>
    </location>
</feature>
<dbReference type="GO" id="GO:0061605">
    <property type="term" value="F:molybdopterin-synthase adenylyltransferase activity"/>
    <property type="evidence" value="ECO:0007669"/>
    <property type="project" value="UniProtKB-EC"/>
</dbReference>
<evidence type="ECO:0000256" key="6">
    <source>
        <dbReference type="ARBA" id="ARBA00055169"/>
    </source>
</evidence>
<dbReference type="RefSeq" id="WP_039647817.1">
    <property type="nucleotide sequence ID" value="NZ_JXBL01000001.1"/>
</dbReference>
<dbReference type="PANTHER" id="PTHR10953">
    <property type="entry name" value="UBIQUITIN-ACTIVATING ENZYME E1"/>
    <property type="match status" value="1"/>
</dbReference>
<evidence type="ECO:0000256" key="9">
    <source>
        <dbReference type="ARBA" id="ARBA00073635"/>
    </source>
</evidence>
<evidence type="ECO:0000259" key="13">
    <source>
        <dbReference type="Pfam" id="PF00899"/>
    </source>
</evidence>